<dbReference type="Pfam" id="PF01965">
    <property type="entry name" value="DJ-1_PfpI"/>
    <property type="match status" value="1"/>
</dbReference>
<feature type="domain" description="HTH araC/xylS-type" evidence="3">
    <location>
        <begin position="224"/>
        <end position="321"/>
    </location>
</feature>
<dbReference type="AlphaFoldDB" id="A0A3B0W6R9"/>
<gene>
    <name evidence="4" type="ORF">MNBD_GAMMA02-1703</name>
</gene>
<dbReference type="GO" id="GO:0003700">
    <property type="term" value="F:DNA-binding transcription factor activity"/>
    <property type="evidence" value="ECO:0007669"/>
    <property type="project" value="InterPro"/>
</dbReference>
<accession>A0A3B0W6R9</accession>
<dbReference type="Gene3D" id="1.10.10.60">
    <property type="entry name" value="Homeodomain-like"/>
    <property type="match status" value="1"/>
</dbReference>
<dbReference type="InterPro" id="IPR052158">
    <property type="entry name" value="INH-QAR"/>
</dbReference>
<evidence type="ECO:0000313" key="4">
    <source>
        <dbReference type="EMBL" id="VAW48120.1"/>
    </source>
</evidence>
<dbReference type="Gene3D" id="3.40.50.880">
    <property type="match status" value="1"/>
</dbReference>
<keyword evidence="4" id="KW-0238">DNA-binding</keyword>
<evidence type="ECO:0000259" key="3">
    <source>
        <dbReference type="PROSITE" id="PS01124"/>
    </source>
</evidence>
<dbReference type="Pfam" id="PF12833">
    <property type="entry name" value="HTH_18"/>
    <property type="match status" value="1"/>
</dbReference>
<dbReference type="InterPro" id="IPR002818">
    <property type="entry name" value="DJ-1/PfpI"/>
</dbReference>
<dbReference type="InterPro" id="IPR029062">
    <property type="entry name" value="Class_I_gatase-like"/>
</dbReference>
<dbReference type="InterPro" id="IPR018060">
    <property type="entry name" value="HTH_AraC"/>
</dbReference>
<dbReference type="SMART" id="SM00342">
    <property type="entry name" value="HTH_ARAC"/>
    <property type="match status" value="1"/>
</dbReference>
<dbReference type="PROSITE" id="PS01124">
    <property type="entry name" value="HTH_ARAC_FAMILY_2"/>
    <property type="match status" value="1"/>
</dbReference>
<dbReference type="PANTHER" id="PTHR43130:SF3">
    <property type="entry name" value="HTH-TYPE TRANSCRIPTIONAL REGULATOR RV1931C"/>
    <property type="match status" value="1"/>
</dbReference>
<dbReference type="SUPFAM" id="SSF52317">
    <property type="entry name" value="Class I glutamine amidotransferase-like"/>
    <property type="match status" value="1"/>
</dbReference>
<name>A0A3B0W6R9_9ZZZZ</name>
<keyword evidence="1" id="KW-0805">Transcription regulation</keyword>
<reference evidence="4" key="1">
    <citation type="submission" date="2018-06" db="EMBL/GenBank/DDBJ databases">
        <authorList>
            <person name="Zhirakovskaya E."/>
        </authorList>
    </citation>
    <scope>NUCLEOTIDE SEQUENCE</scope>
</reference>
<keyword evidence="2" id="KW-0804">Transcription</keyword>
<organism evidence="4">
    <name type="scientific">hydrothermal vent metagenome</name>
    <dbReference type="NCBI Taxonomy" id="652676"/>
    <lineage>
        <taxon>unclassified sequences</taxon>
        <taxon>metagenomes</taxon>
        <taxon>ecological metagenomes</taxon>
    </lineage>
</organism>
<dbReference type="SUPFAM" id="SSF46689">
    <property type="entry name" value="Homeodomain-like"/>
    <property type="match status" value="2"/>
</dbReference>
<evidence type="ECO:0000256" key="2">
    <source>
        <dbReference type="ARBA" id="ARBA00023163"/>
    </source>
</evidence>
<proteinExistence type="predicted"/>
<dbReference type="InterPro" id="IPR009057">
    <property type="entry name" value="Homeodomain-like_sf"/>
</dbReference>
<protein>
    <submittedName>
        <fullName evidence="4">Transcriptional regulator containing an amidase domain and an AraC-type DNA-binding HTH domain</fullName>
    </submittedName>
</protein>
<dbReference type="PANTHER" id="PTHR43130">
    <property type="entry name" value="ARAC-FAMILY TRANSCRIPTIONAL REGULATOR"/>
    <property type="match status" value="1"/>
</dbReference>
<dbReference type="GO" id="GO:0043565">
    <property type="term" value="F:sequence-specific DNA binding"/>
    <property type="evidence" value="ECO:0007669"/>
    <property type="project" value="InterPro"/>
</dbReference>
<dbReference type="CDD" id="cd03137">
    <property type="entry name" value="GATase1_AraC_1"/>
    <property type="match status" value="1"/>
</dbReference>
<dbReference type="EMBL" id="UOFA01000387">
    <property type="protein sequence ID" value="VAW48120.1"/>
    <property type="molecule type" value="Genomic_DNA"/>
</dbReference>
<evidence type="ECO:0000256" key="1">
    <source>
        <dbReference type="ARBA" id="ARBA00023015"/>
    </source>
</evidence>
<sequence length="327" mass="36692">MRQMINQQTIYFLVFDGFEMLDFAGPSAVFSTASRLLGKKVYKQQALSIHGGLINTSANVCIETVKFEDSSLTKHDTLLVMGASTKPLIKASLNKTHQNFINQSHQILKRIGSICSGTFLLAEAGVLNNHTATTHWQAVDYLSKYYKDIKVKANDIYVSDSKIWTSAGVTTGIDMALAMVAKDFDKKLSTQIAKQLIVYSHRPGHQSQFSNVLEAQSKATDGFDELINWLVNNINKNININLMADFMNMSSRTLQRKFSKTFNQSPAKFLEILRLEQAREYLESGLPIKQVHGLIGYKSEAAFRKAFENYFGLTLSLHKSLNTKTSI</sequence>